<evidence type="ECO:0000313" key="9">
    <source>
        <dbReference type="EMBL" id="HGT83231.1"/>
    </source>
</evidence>
<evidence type="ECO:0000256" key="4">
    <source>
        <dbReference type="ARBA" id="ARBA00022737"/>
    </source>
</evidence>
<dbReference type="SUPFAM" id="SSF54862">
    <property type="entry name" value="4Fe-4S ferredoxins"/>
    <property type="match status" value="1"/>
</dbReference>
<reference evidence="9" key="1">
    <citation type="journal article" date="2020" name="mSystems">
        <title>Genome- and Community-Level Interaction Insights into Carbon Utilization and Element Cycling Functions of Hydrothermarchaeota in Hydrothermal Sediment.</title>
        <authorList>
            <person name="Zhou Z."/>
            <person name="Liu Y."/>
            <person name="Xu W."/>
            <person name="Pan J."/>
            <person name="Luo Z.H."/>
            <person name="Li M."/>
        </authorList>
    </citation>
    <scope>NUCLEOTIDE SEQUENCE [LARGE SCALE GENOMIC DNA]</scope>
    <source>
        <strain evidence="9">SpSt-587</strain>
    </source>
</reference>
<feature type="domain" description="4Fe-4S ferredoxin-type" evidence="8">
    <location>
        <begin position="69"/>
        <end position="98"/>
    </location>
</feature>
<evidence type="ECO:0000256" key="7">
    <source>
        <dbReference type="ARBA" id="ARBA00023014"/>
    </source>
</evidence>
<dbReference type="Gene3D" id="3.30.70.20">
    <property type="match status" value="1"/>
</dbReference>
<organism evidence="9">
    <name type="scientific">Archaeoglobus fulgidus</name>
    <dbReference type="NCBI Taxonomy" id="2234"/>
    <lineage>
        <taxon>Archaea</taxon>
        <taxon>Methanobacteriati</taxon>
        <taxon>Methanobacteriota</taxon>
        <taxon>Archaeoglobi</taxon>
        <taxon>Archaeoglobales</taxon>
        <taxon>Archaeoglobaceae</taxon>
        <taxon>Archaeoglobus</taxon>
    </lineage>
</organism>
<dbReference type="PANTHER" id="PTHR43687:SF6">
    <property type="entry name" value="L-ASPARTATE SEMIALDEHYDE SULFURTRANSFERASE IRON-SULFUR SUBUNIT"/>
    <property type="match status" value="1"/>
</dbReference>
<keyword evidence="3" id="KW-0479">Metal-binding</keyword>
<gene>
    <name evidence="9" type="ORF">ENT52_05840</name>
</gene>
<dbReference type="Pfam" id="PF12838">
    <property type="entry name" value="Fer4_7"/>
    <property type="match status" value="1"/>
</dbReference>
<evidence type="ECO:0000256" key="5">
    <source>
        <dbReference type="ARBA" id="ARBA00022982"/>
    </source>
</evidence>
<dbReference type="PROSITE" id="PS00198">
    <property type="entry name" value="4FE4S_FER_1"/>
    <property type="match status" value="2"/>
</dbReference>
<name>A0A7J3M2Z2_ARCFL</name>
<comment type="caution">
    <text evidence="9">The sequence shown here is derived from an EMBL/GenBank/DDBJ whole genome shotgun (WGS) entry which is preliminary data.</text>
</comment>
<dbReference type="SMART" id="SM00930">
    <property type="entry name" value="NIL"/>
    <property type="match status" value="1"/>
</dbReference>
<evidence type="ECO:0000256" key="1">
    <source>
        <dbReference type="ARBA" id="ARBA00022448"/>
    </source>
</evidence>
<keyword evidence="2" id="KW-0004">4Fe-4S</keyword>
<evidence type="ECO:0000256" key="6">
    <source>
        <dbReference type="ARBA" id="ARBA00023004"/>
    </source>
</evidence>
<dbReference type="AlphaFoldDB" id="A0A7J3M2Z2"/>
<keyword evidence="6" id="KW-0408">Iron</keyword>
<protein>
    <submittedName>
        <fullName evidence="9">4Fe-4S dicluster domain-containing protein</fullName>
    </submittedName>
</protein>
<keyword evidence="1" id="KW-0813">Transport</keyword>
<dbReference type="PANTHER" id="PTHR43687">
    <property type="entry name" value="ADENYLYLSULFATE REDUCTASE, BETA SUBUNIT"/>
    <property type="match status" value="1"/>
</dbReference>
<proteinExistence type="predicted"/>
<accession>A0A7J3M2Z2</accession>
<dbReference type="InterPro" id="IPR017900">
    <property type="entry name" value="4Fe4S_Fe_S_CS"/>
</dbReference>
<feature type="domain" description="4Fe-4S ferredoxin-type" evidence="8">
    <location>
        <begin position="99"/>
        <end position="127"/>
    </location>
</feature>
<dbReference type="GO" id="GO:0016491">
    <property type="term" value="F:oxidoreductase activity"/>
    <property type="evidence" value="ECO:0007669"/>
    <property type="project" value="UniProtKB-ARBA"/>
</dbReference>
<dbReference type="InterPro" id="IPR050572">
    <property type="entry name" value="Fe-S_Ferredoxin"/>
</dbReference>
<keyword evidence="7" id="KW-0411">Iron-sulfur</keyword>
<evidence type="ECO:0000256" key="2">
    <source>
        <dbReference type="ARBA" id="ARBA00022485"/>
    </source>
</evidence>
<dbReference type="EMBL" id="DSYZ01000111">
    <property type="protein sequence ID" value="HGT83231.1"/>
    <property type="molecule type" value="Genomic_DNA"/>
</dbReference>
<dbReference type="InterPro" id="IPR045865">
    <property type="entry name" value="ACT-like_dom_sf"/>
</dbReference>
<dbReference type="Pfam" id="PF09383">
    <property type="entry name" value="NIL"/>
    <property type="match status" value="1"/>
</dbReference>
<dbReference type="SUPFAM" id="SSF55021">
    <property type="entry name" value="ACT-like"/>
    <property type="match status" value="1"/>
</dbReference>
<dbReference type="Gene3D" id="3.30.70.260">
    <property type="match status" value="1"/>
</dbReference>
<evidence type="ECO:0000259" key="8">
    <source>
        <dbReference type="PROSITE" id="PS51379"/>
    </source>
</evidence>
<sequence length="127" mass="13925">MLLLLRFNAKTVREPIISLTAIKTGALINILKADVGARRGEIIVEVPDEKAKDVEKAIAEMGVELHEITKTIARNNNCVHCGLCVSICPTEVFYVNGDSKIELKTEKCIHCGACIKVCPTNALYFPI</sequence>
<dbReference type="PROSITE" id="PS51379">
    <property type="entry name" value="4FE4S_FER_2"/>
    <property type="match status" value="2"/>
</dbReference>
<dbReference type="InterPro" id="IPR017896">
    <property type="entry name" value="4Fe4S_Fe-S-bd"/>
</dbReference>
<dbReference type="GO" id="GO:0051539">
    <property type="term" value="F:4 iron, 4 sulfur cluster binding"/>
    <property type="evidence" value="ECO:0007669"/>
    <property type="project" value="UniProtKB-KW"/>
</dbReference>
<keyword evidence="4" id="KW-0677">Repeat</keyword>
<dbReference type="GO" id="GO:0046872">
    <property type="term" value="F:metal ion binding"/>
    <property type="evidence" value="ECO:0007669"/>
    <property type="project" value="UniProtKB-KW"/>
</dbReference>
<keyword evidence="5" id="KW-0249">Electron transport</keyword>
<evidence type="ECO:0000256" key="3">
    <source>
        <dbReference type="ARBA" id="ARBA00022723"/>
    </source>
</evidence>
<dbReference type="InterPro" id="IPR018449">
    <property type="entry name" value="NIL_domain"/>
</dbReference>